<reference evidence="4" key="1">
    <citation type="journal article" date="2020" name="Stud. Mycol.">
        <title>101 Dothideomycetes genomes: a test case for predicting lifestyles and emergence of pathogens.</title>
        <authorList>
            <person name="Haridas S."/>
            <person name="Albert R."/>
            <person name="Binder M."/>
            <person name="Bloem J."/>
            <person name="Labutti K."/>
            <person name="Salamov A."/>
            <person name="Andreopoulos B."/>
            <person name="Baker S."/>
            <person name="Barry K."/>
            <person name="Bills G."/>
            <person name="Bluhm B."/>
            <person name="Cannon C."/>
            <person name="Castanera R."/>
            <person name="Culley D."/>
            <person name="Daum C."/>
            <person name="Ezra D."/>
            <person name="Gonzalez J."/>
            <person name="Henrissat B."/>
            <person name="Kuo A."/>
            <person name="Liang C."/>
            <person name="Lipzen A."/>
            <person name="Lutzoni F."/>
            <person name="Magnuson J."/>
            <person name="Mondo S."/>
            <person name="Nolan M."/>
            <person name="Ohm R."/>
            <person name="Pangilinan J."/>
            <person name="Park H.-J."/>
            <person name="Ramirez L."/>
            <person name="Alfaro M."/>
            <person name="Sun H."/>
            <person name="Tritt A."/>
            <person name="Yoshinaga Y."/>
            <person name="Zwiers L.-H."/>
            <person name="Turgeon B."/>
            <person name="Goodwin S."/>
            <person name="Spatafora J."/>
            <person name="Crous P."/>
            <person name="Grigoriev I."/>
        </authorList>
    </citation>
    <scope>NUCLEOTIDE SEQUENCE</scope>
    <source>
        <strain evidence="4">ATCC 74209</strain>
    </source>
</reference>
<comment type="caution">
    <text evidence="4">The sequence shown here is derived from an EMBL/GenBank/DDBJ whole genome shotgun (WGS) entry which is preliminary data.</text>
</comment>
<feature type="compositionally biased region" description="Polar residues" evidence="2">
    <location>
        <begin position="22"/>
        <end position="32"/>
    </location>
</feature>
<organism evidence="4 5">
    <name type="scientific">Delitschia confertaspora ATCC 74209</name>
    <dbReference type="NCBI Taxonomy" id="1513339"/>
    <lineage>
        <taxon>Eukaryota</taxon>
        <taxon>Fungi</taxon>
        <taxon>Dikarya</taxon>
        <taxon>Ascomycota</taxon>
        <taxon>Pezizomycotina</taxon>
        <taxon>Dothideomycetes</taxon>
        <taxon>Pleosporomycetidae</taxon>
        <taxon>Pleosporales</taxon>
        <taxon>Delitschiaceae</taxon>
        <taxon>Delitschia</taxon>
    </lineage>
</organism>
<dbReference type="EMBL" id="ML993849">
    <property type="protein sequence ID" value="KAF2205814.1"/>
    <property type="molecule type" value="Genomic_DNA"/>
</dbReference>
<keyword evidence="5" id="KW-1185">Reference proteome</keyword>
<proteinExistence type="inferred from homology"/>
<dbReference type="InterPro" id="IPR011989">
    <property type="entry name" value="ARM-like"/>
</dbReference>
<accession>A0A9P4JWN6</accession>
<comment type="similarity">
    <text evidence="1">Belongs to the WAPL family.</text>
</comment>
<name>A0A9P4JWN6_9PLEO</name>
<feature type="compositionally biased region" description="Acidic residues" evidence="2">
    <location>
        <begin position="541"/>
        <end position="555"/>
    </location>
</feature>
<dbReference type="Gene3D" id="1.25.10.10">
    <property type="entry name" value="Leucine-rich Repeat Variant"/>
    <property type="match status" value="2"/>
</dbReference>
<evidence type="ECO:0000256" key="2">
    <source>
        <dbReference type="SAM" id="MobiDB-lite"/>
    </source>
</evidence>
<feature type="region of interest" description="Disordered" evidence="2">
    <location>
        <begin position="537"/>
        <end position="608"/>
    </location>
</feature>
<evidence type="ECO:0000256" key="1">
    <source>
        <dbReference type="ARBA" id="ARBA00006854"/>
    </source>
</evidence>
<feature type="compositionally biased region" description="Low complexity" evidence="2">
    <location>
        <begin position="211"/>
        <end position="228"/>
    </location>
</feature>
<evidence type="ECO:0000313" key="5">
    <source>
        <dbReference type="Proteomes" id="UP000799536"/>
    </source>
</evidence>
<dbReference type="OrthoDB" id="78088at2759"/>
<evidence type="ECO:0000313" key="4">
    <source>
        <dbReference type="EMBL" id="KAF2205814.1"/>
    </source>
</evidence>
<feature type="compositionally biased region" description="Polar residues" evidence="2">
    <location>
        <begin position="1"/>
        <end position="12"/>
    </location>
</feature>
<protein>
    <recommendedName>
        <fullName evidence="3">Wings apart-like protein C-terminal domain-containing protein</fullName>
    </recommendedName>
</protein>
<feature type="region of interest" description="Disordered" evidence="2">
    <location>
        <begin position="1"/>
        <end position="410"/>
    </location>
</feature>
<dbReference type="InterPro" id="IPR022771">
    <property type="entry name" value="WAPL_C"/>
</dbReference>
<dbReference type="PANTHER" id="PTHR22100:SF13">
    <property type="entry name" value="WINGS APART-LIKE PROTEIN HOMOLOG"/>
    <property type="match status" value="1"/>
</dbReference>
<feature type="compositionally biased region" description="Polar residues" evidence="2">
    <location>
        <begin position="313"/>
        <end position="337"/>
    </location>
</feature>
<evidence type="ECO:0000259" key="3">
    <source>
        <dbReference type="Pfam" id="PF07814"/>
    </source>
</evidence>
<feature type="compositionally biased region" description="Polar residues" evidence="2">
    <location>
        <begin position="183"/>
        <end position="203"/>
    </location>
</feature>
<dbReference type="InterPro" id="IPR039874">
    <property type="entry name" value="WAPL"/>
</dbReference>
<gene>
    <name evidence="4" type="ORF">GQ43DRAFT_385059</name>
</gene>
<feature type="compositionally biased region" description="Polar residues" evidence="2">
    <location>
        <begin position="67"/>
        <end position="82"/>
    </location>
</feature>
<dbReference type="AlphaFoldDB" id="A0A9P4JWN6"/>
<dbReference type="PANTHER" id="PTHR22100">
    <property type="entry name" value="WINGS APART-LIKE PROTEIN HOMOLOG"/>
    <property type="match status" value="1"/>
</dbReference>
<feature type="compositionally biased region" description="Polar residues" evidence="2">
    <location>
        <begin position="288"/>
        <end position="297"/>
    </location>
</feature>
<feature type="compositionally biased region" description="Polar residues" evidence="2">
    <location>
        <begin position="590"/>
        <end position="602"/>
    </location>
</feature>
<feature type="domain" description="Wings apart-like protein C-terminal" evidence="3">
    <location>
        <begin position="664"/>
        <end position="999"/>
    </location>
</feature>
<sequence length="1123" mass="122840">MATSMSSSLTGTNRRKRIATYGKSSRISSTFNILEESPSPERPRKQVGGLGHGALKKPTIGVASAESLATSRASRAKSSNETSSRDVFDMLSEDDDELASRSGPTLSKKPPARPVAQRDEFDVPSSDEEVRLVKLQKKKAPQLSSKLAPERRQAPVSKKTGKLTDPSNVISSDDPLAARISATKATHASQKPDTGNRQPSTTAKRPPVKPKPASRATTPAPRTATQKRNNSAKVPPSKALSRQKTAPEVDIFDVPSSGEEEATKPAAKKSRSVLGSREKTPVAPRSAGIQSPPGQITESDDSITKKRKRQDSRQASLETTAKNAKIGSSSSGAPQRSNKARKTDTSGSPRLHATVEVQMQKGNLKPVTKSRPTEPVIHKPRRTTARTIPVTMKSAASTTRPALPKGFSSGRLHGLLAKRDSASFTQRSPVPQIPSSDIIEDETMYDVQEPVTPARRKSGASTSFLKGSITPRQKEMFGNLLGDSTELETPGMLNFGGLKLSERKETGVKPSLTRSQTDVPLVTSARKPKLIDTLLQAAPISDEEDASEESSEDDSTGVPEEPTPVAVKKSYGRKRAGSSNATDSMDVDTNLDSGSQASQNMLHTHGGPRITYAKQRSYREEENFEDALLLSLPTDMDVSPFRAFGQRKAQPAEEDDEDDATNKVKGIHELRKKGQDYRFKFETQALLDDIADKNKSARSKRRSSMLELCRHMLDDKFIGQFFDSALEQQLFKNLGSVGEPIFDFAVAFAVTQIIRTEPGFSVLDQIYHSDAMDTLTSLLTSDADIDRIAKDRSTNLSRTGREDVAAFRKLVVDELWSDEKPAKLSPQRVAMKTLELLVLGLRKAGSSEVLLKEEAVVKLLDITGPPCERLRSETATASDLEILDLAFSIMESLSCSKERPVTWSNTLLRRLAETVPILFEAEGPSPVNLAIRLSTNLTNNKPKACGIFAGPGFVQPLVGLINQRFAILYEASEEGERTVALECLILCLGAMINLTEYSDMARISVCKDNDTLINALVQTFLGGLDRASQADSLEESESGVATGYLAVLLGNFCLNKDVRSKIRSRLPRQDIDVLINAVQEFILYNQKVDQLRAEFEGDEGKETWRNFTIRLQAVVERLRRTEN</sequence>
<dbReference type="Pfam" id="PF07814">
    <property type="entry name" value="WAPL"/>
    <property type="match status" value="1"/>
</dbReference>
<dbReference type="Proteomes" id="UP000799536">
    <property type="component" value="Unassembled WGS sequence"/>
</dbReference>